<dbReference type="EMBL" id="FXAG01000018">
    <property type="protein sequence ID" value="SMF39919.1"/>
    <property type="molecule type" value="Genomic_DNA"/>
</dbReference>
<evidence type="ECO:0000313" key="2">
    <source>
        <dbReference type="Proteomes" id="UP000192920"/>
    </source>
</evidence>
<dbReference type="AlphaFoldDB" id="A0A1Y6C3I2"/>
<gene>
    <name evidence="1" type="ORF">SAMN02745746_03004</name>
</gene>
<name>A0A1Y6C3I2_9NEIS</name>
<dbReference type="Proteomes" id="UP000192920">
    <property type="component" value="Unassembled WGS sequence"/>
</dbReference>
<protein>
    <submittedName>
        <fullName evidence="1">Uncharacterized protein</fullName>
    </submittedName>
</protein>
<dbReference type="RefSeq" id="WP_085277137.1">
    <property type="nucleotide sequence ID" value="NZ_FXAG01000018.1"/>
</dbReference>
<evidence type="ECO:0000313" key="1">
    <source>
        <dbReference type="EMBL" id="SMF39919.1"/>
    </source>
</evidence>
<proteinExistence type="predicted"/>
<keyword evidence="2" id="KW-1185">Reference proteome</keyword>
<organism evidence="1 2">
    <name type="scientific">Pseudogulbenkiania subflava DSM 22618</name>
    <dbReference type="NCBI Taxonomy" id="1123014"/>
    <lineage>
        <taxon>Bacteria</taxon>
        <taxon>Pseudomonadati</taxon>
        <taxon>Pseudomonadota</taxon>
        <taxon>Betaproteobacteria</taxon>
        <taxon>Neisseriales</taxon>
        <taxon>Chromobacteriaceae</taxon>
        <taxon>Pseudogulbenkiania</taxon>
    </lineage>
</organism>
<reference evidence="2" key="1">
    <citation type="submission" date="2017-04" db="EMBL/GenBank/DDBJ databases">
        <authorList>
            <person name="Varghese N."/>
            <person name="Submissions S."/>
        </authorList>
    </citation>
    <scope>NUCLEOTIDE SEQUENCE [LARGE SCALE GENOMIC DNA]</scope>
    <source>
        <strain evidence="2">DSM 22618</strain>
    </source>
</reference>
<accession>A0A1Y6C3I2</accession>
<sequence>MKRDDEFEHADMPENIRLIYSRDAVSSSDLDILVRYWTRKDGKFAEAVQQISAALGPSSGKVSQYLTTLPATAILTQADLTCVHCGTGPILTSRSDYQRFQKRSRHVDTDGFCQTCAYWHKPMKPNSQWVLGHLTRTTVRELLKRYYSQEDCSALVKEYAINVDPVEFAAKLNGEITRGRCRHCDHGYNFDAMSQVEYFEGYAERLMSCSNCGHDALVQIVRNGTWEEEDFGLTYSISEFSDIEGMSPCTCKQCERERNSDPARKRQRILRAYSSPKQLADINNLSLQQIVCLLGMLWSRTSEDRPHIVLAPNVERMHLTPQDRHKWDWMRTLTKSSVIYVDAEKSQLNAFEDDDINTYFMGKVTYLTNVTLDGESRAEPSKLLSAIIAKFRNGYWQERWTEELLPLWKDIATAECMAYTEERAGFYNLGLPNEEKLRAIFQKLLDGFSTSEIWYMISSAYMNAAAFLQSDRCKSHAHATNTVPSKIVSLSGQPRSQTKKWSRIKDIPRCAVTEVLFDIMLDAEEDAGFNLSPGNTWHRLLDRHLSRNPSNAGQNSQSRHLLASDEALRELAEEYGDPRIEALVAYAIAAREFFSGSNHGPHPVEHSLNIGDIPK</sequence>